<protein>
    <submittedName>
        <fullName evidence="2">NUDIX domain-containing protein</fullName>
    </submittedName>
</protein>
<reference evidence="3" key="1">
    <citation type="journal article" date="2019" name="Int. J. Syst. Evol. Microbiol.">
        <title>The Global Catalogue of Microorganisms (GCM) 10K type strain sequencing project: providing services to taxonomists for standard genome sequencing and annotation.</title>
        <authorList>
            <consortium name="The Broad Institute Genomics Platform"/>
            <consortium name="The Broad Institute Genome Sequencing Center for Infectious Disease"/>
            <person name="Wu L."/>
            <person name="Ma J."/>
        </authorList>
    </citation>
    <scope>NUCLEOTIDE SEQUENCE [LARGE SCALE GENOMIC DNA]</scope>
    <source>
        <strain evidence="3">CGMCC 1.16305</strain>
    </source>
</reference>
<name>A0ABW2PVH6_9BACL</name>
<dbReference type="PANTHER" id="PTHR10885">
    <property type="entry name" value="ISOPENTENYL-DIPHOSPHATE DELTA-ISOMERASE"/>
    <property type="match status" value="1"/>
</dbReference>
<evidence type="ECO:0000313" key="2">
    <source>
        <dbReference type="EMBL" id="MFC7393357.1"/>
    </source>
</evidence>
<comment type="caution">
    <text evidence="2">The sequence shown here is derived from an EMBL/GenBank/DDBJ whole genome shotgun (WGS) entry which is preliminary data.</text>
</comment>
<dbReference type="InterPro" id="IPR000086">
    <property type="entry name" value="NUDIX_hydrolase_dom"/>
</dbReference>
<dbReference type="Gene3D" id="3.90.79.10">
    <property type="entry name" value="Nucleoside Triphosphate Pyrophosphohydrolase"/>
    <property type="match status" value="1"/>
</dbReference>
<sequence length="209" mass="24265">MENEQLKIFDENRTQLGVATREEVHRIGYWHEAFHCWFVSEEKGTNYIYLQLRSDTKKDYPSLLDITAAGHLLANETAVDGVREIKEEVGIDVSFDELIPLGLINYCVIKENFIDKELASVFLYKSNKTFDDFTLQKEEVAGVVKVLFDDFAELWLGERKTVKIKGFKINKDGNKNLINENVGRDKFVPHQIVFYKTVIQKIKEKINVK</sequence>
<accession>A0ABW2PVH6</accession>
<dbReference type="InterPro" id="IPR015797">
    <property type="entry name" value="NUDIX_hydrolase-like_dom_sf"/>
</dbReference>
<feature type="domain" description="Nudix hydrolase" evidence="1">
    <location>
        <begin position="29"/>
        <end position="169"/>
    </location>
</feature>
<keyword evidence="3" id="KW-1185">Reference proteome</keyword>
<dbReference type="CDD" id="cd04692">
    <property type="entry name" value="NUDIX_Hydrolase"/>
    <property type="match status" value="1"/>
</dbReference>
<evidence type="ECO:0000259" key="1">
    <source>
        <dbReference type="PROSITE" id="PS51462"/>
    </source>
</evidence>
<evidence type="ECO:0000313" key="3">
    <source>
        <dbReference type="Proteomes" id="UP001596505"/>
    </source>
</evidence>
<dbReference type="EMBL" id="JBHTCO010000012">
    <property type="protein sequence ID" value="MFC7393357.1"/>
    <property type="molecule type" value="Genomic_DNA"/>
</dbReference>
<dbReference type="RefSeq" id="WP_380965837.1">
    <property type="nucleotide sequence ID" value="NZ_JBHTCO010000012.1"/>
</dbReference>
<gene>
    <name evidence="2" type="ORF">ACFQRG_10330</name>
</gene>
<organism evidence="2 3">
    <name type="scientific">Scopulibacillus cellulosilyticus</name>
    <dbReference type="NCBI Taxonomy" id="2665665"/>
    <lineage>
        <taxon>Bacteria</taxon>
        <taxon>Bacillati</taxon>
        <taxon>Bacillota</taxon>
        <taxon>Bacilli</taxon>
        <taxon>Bacillales</taxon>
        <taxon>Sporolactobacillaceae</taxon>
        <taxon>Scopulibacillus</taxon>
    </lineage>
</organism>
<dbReference type="SUPFAM" id="SSF55811">
    <property type="entry name" value="Nudix"/>
    <property type="match status" value="1"/>
</dbReference>
<dbReference type="PROSITE" id="PS51462">
    <property type="entry name" value="NUDIX"/>
    <property type="match status" value="1"/>
</dbReference>
<dbReference type="PANTHER" id="PTHR10885:SF0">
    <property type="entry name" value="ISOPENTENYL-DIPHOSPHATE DELTA-ISOMERASE"/>
    <property type="match status" value="1"/>
</dbReference>
<proteinExistence type="predicted"/>
<dbReference type="Proteomes" id="UP001596505">
    <property type="component" value="Unassembled WGS sequence"/>
</dbReference>